<reference evidence="3" key="1">
    <citation type="journal article" date="2019" name="Nat. Commun.">
        <title>The genome of broomcorn millet.</title>
        <authorList>
            <person name="Zou C."/>
            <person name="Miki D."/>
            <person name="Li D."/>
            <person name="Tang Q."/>
            <person name="Xiao L."/>
            <person name="Rajput S."/>
            <person name="Deng P."/>
            <person name="Jia W."/>
            <person name="Huang R."/>
            <person name="Zhang M."/>
            <person name="Sun Y."/>
            <person name="Hu J."/>
            <person name="Fu X."/>
            <person name="Schnable P.S."/>
            <person name="Li F."/>
            <person name="Zhang H."/>
            <person name="Feng B."/>
            <person name="Zhu X."/>
            <person name="Liu R."/>
            <person name="Schnable J.C."/>
            <person name="Zhu J.-K."/>
            <person name="Zhang H."/>
        </authorList>
    </citation>
    <scope>NUCLEOTIDE SEQUENCE [LARGE SCALE GENOMIC DNA]</scope>
</reference>
<keyword evidence="3" id="KW-1185">Reference proteome</keyword>
<feature type="transmembrane region" description="Helical" evidence="1">
    <location>
        <begin position="47"/>
        <end position="68"/>
    </location>
</feature>
<dbReference type="EMBL" id="PQIB02000018">
    <property type="protein sequence ID" value="RLM56195.1"/>
    <property type="molecule type" value="Genomic_DNA"/>
</dbReference>
<organism evidence="2 3">
    <name type="scientific">Panicum miliaceum</name>
    <name type="common">Proso millet</name>
    <name type="synonym">Broomcorn millet</name>
    <dbReference type="NCBI Taxonomy" id="4540"/>
    <lineage>
        <taxon>Eukaryota</taxon>
        <taxon>Viridiplantae</taxon>
        <taxon>Streptophyta</taxon>
        <taxon>Embryophyta</taxon>
        <taxon>Tracheophyta</taxon>
        <taxon>Spermatophyta</taxon>
        <taxon>Magnoliopsida</taxon>
        <taxon>Liliopsida</taxon>
        <taxon>Poales</taxon>
        <taxon>Poaceae</taxon>
        <taxon>PACMAD clade</taxon>
        <taxon>Panicoideae</taxon>
        <taxon>Panicodae</taxon>
        <taxon>Paniceae</taxon>
        <taxon>Panicinae</taxon>
        <taxon>Panicum</taxon>
        <taxon>Panicum sect. Panicum</taxon>
    </lineage>
</organism>
<keyword evidence="1" id="KW-1133">Transmembrane helix</keyword>
<protein>
    <submittedName>
        <fullName evidence="2">Uncharacterized protein</fullName>
    </submittedName>
</protein>
<comment type="caution">
    <text evidence="2">The sequence shown here is derived from an EMBL/GenBank/DDBJ whole genome shotgun (WGS) entry which is preliminary data.</text>
</comment>
<keyword evidence="1" id="KW-0812">Transmembrane</keyword>
<gene>
    <name evidence="2" type="ORF">C2845_PM10G05550</name>
</gene>
<dbReference type="OrthoDB" id="10574934at2759"/>
<evidence type="ECO:0000313" key="2">
    <source>
        <dbReference type="EMBL" id="RLM56195.1"/>
    </source>
</evidence>
<dbReference type="AlphaFoldDB" id="A0A3L6PJL7"/>
<feature type="transmembrane region" description="Helical" evidence="1">
    <location>
        <begin position="88"/>
        <end position="109"/>
    </location>
</feature>
<name>A0A3L6PJL7_PANMI</name>
<feature type="transmembrane region" description="Helical" evidence="1">
    <location>
        <begin position="171"/>
        <end position="193"/>
    </location>
</feature>
<dbReference type="Proteomes" id="UP000275267">
    <property type="component" value="Unassembled WGS sequence"/>
</dbReference>
<sequence>MVNAASAAGFVDLCAGLIALEIFCFLDPQPGAGTAPWAQAPPPDDSALGLLVPLGAAGLLLTAVALIYRRLSHAAVPAADRGMPGVVNFVLCVSAGVLHFFFVQPAGGVDHVARARALGLAALRALPAAATATYFWGMMFIIVAHVRAGGEGGGGAGAGAGHGEVQGPVRILTKIALGAAAGLVFLIAMALGVT</sequence>
<feature type="transmembrane region" description="Helical" evidence="1">
    <location>
        <begin position="121"/>
        <end position="144"/>
    </location>
</feature>
<accession>A0A3L6PJL7</accession>
<keyword evidence="1" id="KW-0472">Membrane</keyword>
<proteinExistence type="predicted"/>
<evidence type="ECO:0000256" key="1">
    <source>
        <dbReference type="SAM" id="Phobius"/>
    </source>
</evidence>
<feature type="transmembrane region" description="Helical" evidence="1">
    <location>
        <begin position="6"/>
        <end position="26"/>
    </location>
</feature>
<evidence type="ECO:0000313" key="3">
    <source>
        <dbReference type="Proteomes" id="UP000275267"/>
    </source>
</evidence>